<proteinExistence type="predicted"/>
<accession>A0A1G8PQP5</accession>
<feature type="transmembrane region" description="Helical" evidence="1">
    <location>
        <begin position="6"/>
        <end position="26"/>
    </location>
</feature>
<keyword evidence="1" id="KW-0472">Membrane</keyword>
<organism evidence="2 3">
    <name type="scientific">Proteiniclasticum ruminis</name>
    <dbReference type="NCBI Taxonomy" id="398199"/>
    <lineage>
        <taxon>Bacteria</taxon>
        <taxon>Bacillati</taxon>
        <taxon>Bacillota</taxon>
        <taxon>Clostridia</taxon>
        <taxon>Eubacteriales</taxon>
        <taxon>Clostridiaceae</taxon>
        <taxon>Proteiniclasticum</taxon>
    </lineage>
</organism>
<dbReference type="RefSeq" id="WP_031576429.1">
    <property type="nucleotide sequence ID" value="NZ_DAMAXS010000027.1"/>
</dbReference>
<protein>
    <submittedName>
        <fullName evidence="2">Uncharacterized protein</fullName>
    </submittedName>
</protein>
<keyword evidence="1" id="KW-0812">Transmembrane</keyword>
<gene>
    <name evidence="2" type="ORF">SAMN05421804_105176</name>
</gene>
<feature type="transmembrane region" description="Helical" evidence="1">
    <location>
        <begin position="76"/>
        <end position="97"/>
    </location>
</feature>
<reference evidence="2 3" key="1">
    <citation type="submission" date="2016-10" db="EMBL/GenBank/DDBJ databases">
        <authorList>
            <person name="de Groot N.N."/>
        </authorList>
    </citation>
    <scope>NUCLEOTIDE SEQUENCE [LARGE SCALE GENOMIC DNA]</scope>
    <source>
        <strain evidence="2 3">CGMCC 1.5058</strain>
    </source>
</reference>
<evidence type="ECO:0000313" key="3">
    <source>
        <dbReference type="Proteomes" id="UP000183255"/>
    </source>
</evidence>
<evidence type="ECO:0000256" key="1">
    <source>
        <dbReference type="SAM" id="Phobius"/>
    </source>
</evidence>
<dbReference type="EMBL" id="FNDZ01000005">
    <property type="protein sequence ID" value="SDI94742.1"/>
    <property type="molecule type" value="Genomic_DNA"/>
</dbReference>
<keyword evidence="1" id="KW-1133">Transmembrane helix</keyword>
<name>A0A1G8PQP5_9CLOT</name>
<sequence length="111" mass="13049">MTLLKQLAPWINLFSLFCLFDWIRLYKRRSVPPSAKKYLSGETLENFIKRRMAVQLIFAAGFYCTNLSNNLPISDLYQLIVSLSGSLLLFIAIFFNIQNNRRYLNRWTASF</sequence>
<dbReference type="Proteomes" id="UP000183255">
    <property type="component" value="Unassembled WGS sequence"/>
</dbReference>
<evidence type="ECO:0000313" key="2">
    <source>
        <dbReference type="EMBL" id="SDI94742.1"/>
    </source>
</evidence>
<dbReference type="AlphaFoldDB" id="A0A1G8PQP5"/>